<proteinExistence type="predicted"/>
<evidence type="ECO:0000256" key="4">
    <source>
        <dbReference type="ARBA" id="ARBA00022833"/>
    </source>
</evidence>
<dbReference type="OrthoDB" id="757982at2759"/>
<feature type="domain" description="TF-B3" evidence="10">
    <location>
        <begin position="334"/>
        <end position="435"/>
    </location>
</feature>
<gene>
    <name evidence="12" type="ORF">CQW23_04506</name>
</gene>
<dbReference type="SUPFAM" id="SSF101936">
    <property type="entry name" value="DNA-binding pseudobarrel domain"/>
    <property type="match status" value="1"/>
</dbReference>
<dbReference type="PROSITE" id="PS50863">
    <property type="entry name" value="B3"/>
    <property type="match status" value="1"/>
</dbReference>
<keyword evidence="8" id="KW-0539">Nucleus</keyword>
<dbReference type="GO" id="GO:0008270">
    <property type="term" value="F:zinc ion binding"/>
    <property type="evidence" value="ECO:0007669"/>
    <property type="project" value="UniProtKB-KW"/>
</dbReference>
<dbReference type="FunFam" id="2.40.330.10:FF:000006">
    <property type="entry name" value="B3 domain-containing transcription repressor VAL1"/>
    <property type="match status" value="1"/>
</dbReference>
<dbReference type="STRING" id="33114.A0A2G2XEW6"/>
<reference evidence="12 13" key="1">
    <citation type="journal article" date="2017" name="Genome Biol.">
        <title>New reference genome sequences of hot pepper reveal the massive evolution of plant disease-resistance genes by retroduplication.</title>
        <authorList>
            <person name="Kim S."/>
            <person name="Park J."/>
            <person name="Yeom S.I."/>
            <person name="Kim Y.M."/>
            <person name="Seo E."/>
            <person name="Kim K.T."/>
            <person name="Kim M.S."/>
            <person name="Lee J.M."/>
            <person name="Cheong K."/>
            <person name="Shin H.S."/>
            <person name="Kim S.B."/>
            <person name="Han K."/>
            <person name="Lee J."/>
            <person name="Park M."/>
            <person name="Lee H.A."/>
            <person name="Lee H.Y."/>
            <person name="Lee Y."/>
            <person name="Oh S."/>
            <person name="Lee J.H."/>
            <person name="Choi E."/>
            <person name="Choi E."/>
            <person name="Lee S.E."/>
            <person name="Jeon J."/>
            <person name="Kim H."/>
            <person name="Choi G."/>
            <person name="Song H."/>
            <person name="Lee J."/>
            <person name="Lee S.C."/>
            <person name="Kwon J.K."/>
            <person name="Lee H.Y."/>
            <person name="Koo N."/>
            <person name="Hong Y."/>
            <person name="Kim R.W."/>
            <person name="Kang W.H."/>
            <person name="Huh J.H."/>
            <person name="Kang B.C."/>
            <person name="Yang T.J."/>
            <person name="Lee Y.H."/>
            <person name="Bennetzen J.L."/>
            <person name="Choi D."/>
        </authorList>
    </citation>
    <scope>NUCLEOTIDE SEQUENCE [LARGE SCALE GENOMIC DNA]</scope>
    <source>
        <strain evidence="13">cv. PBC81</strain>
    </source>
</reference>
<keyword evidence="7" id="KW-0804">Transcription</keyword>
<dbReference type="PROSITE" id="PS51050">
    <property type="entry name" value="ZF_CW"/>
    <property type="match status" value="1"/>
</dbReference>
<keyword evidence="13" id="KW-1185">Reference proteome</keyword>
<evidence type="ECO:0000256" key="2">
    <source>
        <dbReference type="ARBA" id="ARBA00022723"/>
    </source>
</evidence>
<sequence>MSSSGAPSANACFNRNCKEVVERPNKGWRRRTGEFADLCDRCGSAYDDGKFCETFHLNSSGWRSCESCGKQIHCGCIVSFHTFVLLDAGGIECISCARKSFILTPNPAWPPPSFFLPLQPERIKDVNSWNPIAGSGPVPWRQAPGLFNGSTFQNELQHKVPFPDATGSIDRLSLGERPSASLSEINRKDCCEKLMTGKLKIGVPGTLENGYAGLNREEPQSCISGPRQLSYANNDLSAPSFGLTVGSACNYEPTDHSKVSVSVPQQTTVSNPLGKQLGGHATVDSAGETQVRNSKIRGDGRGKHHLLPRYWPRITDEELQRLSEDSNSVITPLFEKMLSASDAGRIGRLVLPKKCAEAYFPPISNPEGVPLKMKDLKGNEWMFQFRFWPNNNSRMYVLEGVTPCIQLMQLQAGDIVTFSRIEPEGKLVMGGRKASTILTTDQGSEAFCNGNGVTTNGNVITKSSKFSEEVRANSTKKGFSSTTHVAATSARAETKMSDDLVKESLGNNRSIHCKRKGSMLGSKRKRLRIDNEDLVELKVTVVQAQGLMRPPSSGAPTVIVIEGCEIEEYEQADAPIIGRPTIPHMDHLGEKIQWVQCEDCFKWRKVPDDAVLPSRWTCSENSRDPERSVCSAVQELTADHLRDLLPHIDKGLLKLHDACTTSKKMKASTQEMELVETLDGLDALANLAILDEGETPPASSQATTKHPRHRPGCTCIVCIQPPSGKGPKHDQSCDCNVCKSVKRRFKTLMLKREKKLSEKEAEATCQKLLPQLSGQLLDADDIQESIDDTAHFSPQHGEELNNEGSVDDPNYLNEKKSPVDDPNYLNKKSPVDDPNYLNEKKSLVDDSNYLNDKKSPDDDPNCRNEKKSSVDDPDYPYEKSSVDDPDSLAEKKSSDDDPDSLAEKKSSDDDSNSLAEKKSSDDDSNSLAEKKSSDDDSNSLTEKKSSASPFKGEIDLNAKPERDDELSPGSDSGSMMRILKDAAEQYVRHCGNGSSVDNQKSGDGAGETNSSNCVAVSASHQPDVDHNRPLPIGTAASLAPNDQ</sequence>
<dbReference type="Pfam" id="PF02362">
    <property type="entry name" value="B3"/>
    <property type="match status" value="1"/>
</dbReference>
<evidence type="ECO:0000256" key="6">
    <source>
        <dbReference type="ARBA" id="ARBA00023125"/>
    </source>
</evidence>
<dbReference type="GO" id="GO:0006355">
    <property type="term" value="P:regulation of DNA-templated transcription"/>
    <property type="evidence" value="ECO:0007669"/>
    <property type="project" value="UniProtKB-ARBA"/>
</dbReference>
<keyword evidence="3" id="KW-0863">Zinc-finger</keyword>
<organism evidence="12 13">
    <name type="scientific">Capsicum baccatum</name>
    <name type="common">Peruvian pepper</name>
    <dbReference type="NCBI Taxonomy" id="33114"/>
    <lineage>
        <taxon>Eukaryota</taxon>
        <taxon>Viridiplantae</taxon>
        <taxon>Streptophyta</taxon>
        <taxon>Embryophyta</taxon>
        <taxon>Tracheophyta</taxon>
        <taxon>Spermatophyta</taxon>
        <taxon>Magnoliopsida</taxon>
        <taxon>eudicotyledons</taxon>
        <taxon>Gunneridae</taxon>
        <taxon>Pentapetalae</taxon>
        <taxon>asterids</taxon>
        <taxon>lamiids</taxon>
        <taxon>Solanales</taxon>
        <taxon>Solanaceae</taxon>
        <taxon>Solanoideae</taxon>
        <taxon>Capsiceae</taxon>
        <taxon>Capsicum</taxon>
    </lineage>
</organism>
<evidence type="ECO:0000313" key="12">
    <source>
        <dbReference type="EMBL" id="PHT56020.1"/>
    </source>
</evidence>
<dbReference type="Proteomes" id="UP000224567">
    <property type="component" value="Unassembled WGS sequence"/>
</dbReference>
<dbReference type="Gene3D" id="3.30.40.100">
    <property type="match status" value="1"/>
</dbReference>
<name>A0A2G2XEW6_CAPBA</name>
<keyword evidence="4" id="KW-0862">Zinc</keyword>
<feature type="region of interest" description="Disordered" evidence="9">
    <location>
        <begin position="792"/>
        <end position="976"/>
    </location>
</feature>
<keyword evidence="5" id="KW-0805">Transcription regulation</keyword>
<accession>A0A2G2XEW6</accession>
<dbReference type="PANTHER" id="PTHR46245:SF10">
    <property type="entry name" value="B3 DOMAIN-CONTAINING TRANSCRIPTION FACTOR VAL3"/>
    <property type="match status" value="1"/>
</dbReference>
<evidence type="ECO:0000256" key="5">
    <source>
        <dbReference type="ARBA" id="ARBA00023015"/>
    </source>
</evidence>
<feature type="compositionally biased region" description="Basic and acidic residues" evidence="9">
    <location>
        <begin position="851"/>
        <end position="908"/>
    </location>
</feature>
<dbReference type="InterPro" id="IPR011124">
    <property type="entry name" value="Znf_CW"/>
</dbReference>
<keyword evidence="6" id="KW-0238">DNA-binding</keyword>
<dbReference type="InterPro" id="IPR015300">
    <property type="entry name" value="DNA-bd_pseudobarrel_sf"/>
</dbReference>
<evidence type="ECO:0000256" key="1">
    <source>
        <dbReference type="ARBA" id="ARBA00004123"/>
    </source>
</evidence>
<evidence type="ECO:0000259" key="10">
    <source>
        <dbReference type="PROSITE" id="PS50863"/>
    </source>
</evidence>
<evidence type="ECO:0000256" key="3">
    <source>
        <dbReference type="ARBA" id="ARBA00022771"/>
    </source>
</evidence>
<dbReference type="AlphaFoldDB" id="A0A2G2XEW6"/>
<dbReference type="PANTHER" id="PTHR46245">
    <property type="entry name" value="B3 DOMAIN-CONTAINING PROTEIN OS07G0563300"/>
    <property type="match status" value="1"/>
</dbReference>
<dbReference type="SMART" id="SM01019">
    <property type="entry name" value="B3"/>
    <property type="match status" value="1"/>
</dbReference>
<evidence type="ECO:0000256" key="7">
    <source>
        <dbReference type="ARBA" id="ARBA00023163"/>
    </source>
</evidence>
<dbReference type="InterPro" id="IPR003340">
    <property type="entry name" value="B3_DNA-bd"/>
</dbReference>
<dbReference type="Pfam" id="PF25813">
    <property type="entry name" value="zf_VAL1_N"/>
    <property type="match status" value="1"/>
</dbReference>
<evidence type="ECO:0000313" key="13">
    <source>
        <dbReference type="Proteomes" id="UP000224567"/>
    </source>
</evidence>
<dbReference type="EMBL" id="MLFT02000002">
    <property type="protein sequence ID" value="PHT56020.1"/>
    <property type="molecule type" value="Genomic_DNA"/>
</dbReference>
<comment type="subcellular location">
    <subcellularLocation>
        <location evidence="1">Nucleus</location>
    </subcellularLocation>
</comment>
<protein>
    <submittedName>
        <fullName evidence="12">B3 domain-containing transcription repressor VAL1</fullName>
    </submittedName>
</protein>
<reference evidence="13" key="2">
    <citation type="journal article" date="2017" name="J. Anim. Genet.">
        <title>Multiple reference genome sequences of hot pepper reveal the massive evolution of plant disease resistance genes by retroduplication.</title>
        <authorList>
            <person name="Kim S."/>
            <person name="Park J."/>
            <person name="Yeom S.-I."/>
            <person name="Kim Y.-M."/>
            <person name="Seo E."/>
            <person name="Kim K.-T."/>
            <person name="Kim M.-S."/>
            <person name="Lee J.M."/>
            <person name="Cheong K."/>
            <person name="Shin H.-S."/>
            <person name="Kim S.-B."/>
            <person name="Han K."/>
            <person name="Lee J."/>
            <person name="Park M."/>
            <person name="Lee H.-A."/>
            <person name="Lee H.-Y."/>
            <person name="Lee Y."/>
            <person name="Oh S."/>
            <person name="Lee J.H."/>
            <person name="Choi E."/>
            <person name="Choi E."/>
            <person name="Lee S.E."/>
            <person name="Jeon J."/>
            <person name="Kim H."/>
            <person name="Choi G."/>
            <person name="Song H."/>
            <person name="Lee J."/>
            <person name="Lee S.-C."/>
            <person name="Kwon J.-K."/>
            <person name="Lee H.-Y."/>
            <person name="Koo N."/>
            <person name="Hong Y."/>
            <person name="Kim R.W."/>
            <person name="Kang W.-H."/>
            <person name="Huh J.H."/>
            <person name="Kang B.-C."/>
            <person name="Yang T.-J."/>
            <person name="Lee Y.-H."/>
            <person name="Bennetzen J.L."/>
            <person name="Choi D."/>
        </authorList>
    </citation>
    <scope>NUCLEOTIDE SEQUENCE [LARGE SCALE GENOMIC DNA]</scope>
    <source>
        <strain evidence="13">cv. PBC81</strain>
    </source>
</reference>
<feature type="region of interest" description="Disordered" evidence="9">
    <location>
        <begin position="990"/>
        <end position="1043"/>
    </location>
</feature>
<dbReference type="GO" id="GO:0005634">
    <property type="term" value="C:nucleus"/>
    <property type="evidence" value="ECO:0007669"/>
    <property type="project" value="UniProtKB-SubCell"/>
</dbReference>
<evidence type="ECO:0000256" key="9">
    <source>
        <dbReference type="SAM" id="MobiDB-lite"/>
    </source>
</evidence>
<evidence type="ECO:0000259" key="11">
    <source>
        <dbReference type="PROSITE" id="PS51050"/>
    </source>
</evidence>
<feature type="compositionally biased region" description="Polar residues" evidence="9">
    <location>
        <begin position="992"/>
        <end position="1020"/>
    </location>
</feature>
<dbReference type="Gene3D" id="2.40.330.10">
    <property type="entry name" value="DNA-binding pseudobarrel domain"/>
    <property type="match status" value="1"/>
</dbReference>
<dbReference type="CDD" id="cd10017">
    <property type="entry name" value="B3_DNA"/>
    <property type="match status" value="1"/>
</dbReference>
<dbReference type="InterPro" id="IPR057743">
    <property type="entry name" value="Zfn_VAL1-3_N"/>
</dbReference>
<keyword evidence="2" id="KW-0479">Metal-binding</keyword>
<evidence type="ECO:0000256" key="8">
    <source>
        <dbReference type="ARBA" id="ARBA00023242"/>
    </source>
</evidence>
<dbReference type="GO" id="GO:0003677">
    <property type="term" value="F:DNA binding"/>
    <property type="evidence" value="ECO:0007669"/>
    <property type="project" value="UniProtKB-KW"/>
</dbReference>
<feature type="compositionally biased region" description="Basic and acidic residues" evidence="9">
    <location>
        <begin position="952"/>
        <end position="962"/>
    </location>
</feature>
<comment type="caution">
    <text evidence="12">The sequence shown here is derived from an EMBL/GenBank/DDBJ whole genome shotgun (WGS) entry which is preliminary data.</text>
</comment>
<dbReference type="Pfam" id="PF07496">
    <property type="entry name" value="zf-CW"/>
    <property type="match status" value="1"/>
</dbReference>
<feature type="domain" description="CW-type" evidence="11">
    <location>
        <begin position="588"/>
        <end position="638"/>
    </location>
</feature>